<keyword evidence="5" id="KW-0133">Cell shape</keyword>
<dbReference type="AlphaFoldDB" id="A0A3G9JPS6"/>
<feature type="domain" description="Mur ligase central" evidence="11">
    <location>
        <begin position="105"/>
        <end position="273"/>
    </location>
</feature>
<evidence type="ECO:0000256" key="5">
    <source>
        <dbReference type="ARBA" id="ARBA00022960"/>
    </source>
</evidence>
<dbReference type="SUPFAM" id="SSF51984">
    <property type="entry name" value="MurCD N-terminal domain"/>
    <property type="match status" value="1"/>
</dbReference>
<evidence type="ECO:0000256" key="7">
    <source>
        <dbReference type="ARBA" id="ARBA00023306"/>
    </source>
</evidence>
<dbReference type="SUPFAM" id="SSF53244">
    <property type="entry name" value="MurD-like peptide ligases, peptide-binding domain"/>
    <property type="match status" value="1"/>
</dbReference>
<evidence type="ECO:0000256" key="3">
    <source>
        <dbReference type="ARBA" id="ARBA00022741"/>
    </source>
</evidence>
<keyword evidence="13" id="KW-1185">Reference proteome</keyword>
<dbReference type="FunCoup" id="A0A3G9JPS6">
    <property type="interactions" value="263"/>
</dbReference>
<dbReference type="OrthoDB" id="9804126at2"/>
<protein>
    <submittedName>
        <fullName evidence="12">UDP-N-acetylmuramate--L-alanine ligase</fullName>
    </submittedName>
</protein>
<keyword evidence="4" id="KW-0067">ATP-binding</keyword>
<evidence type="ECO:0000313" key="12">
    <source>
        <dbReference type="EMBL" id="BBH27003.1"/>
    </source>
</evidence>
<evidence type="ECO:0000259" key="11">
    <source>
        <dbReference type="Pfam" id="PF08245"/>
    </source>
</evidence>
<evidence type="ECO:0000313" key="13">
    <source>
        <dbReference type="Proteomes" id="UP000268059"/>
    </source>
</evidence>
<dbReference type="InterPro" id="IPR004101">
    <property type="entry name" value="Mur_ligase_C"/>
</dbReference>
<feature type="domain" description="Mur ligase N-terminal catalytic" evidence="9">
    <location>
        <begin position="2"/>
        <end position="100"/>
    </location>
</feature>
<dbReference type="InterPro" id="IPR000713">
    <property type="entry name" value="Mur_ligase_N"/>
</dbReference>
<keyword evidence="6" id="KW-0573">Peptidoglycan synthesis</keyword>
<evidence type="ECO:0000259" key="9">
    <source>
        <dbReference type="Pfam" id="PF01225"/>
    </source>
</evidence>
<keyword evidence="2" id="KW-0132">Cell division</keyword>
<dbReference type="Gene3D" id="3.40.1190.10">
    <property type="entry name" value="Mur-like, catalytic domain"/>
    <property type="match status" value="1"/>
</dbReference>
<dbReference type="GO" id="GO:0016881">
    <property type="term" value="F:acid-amino acid ligase activity"/>
    <property type="evidence" value="ECO:0007669"/>
    <property type="project" value="InterPro"/>
</dbReference>
<dbReference type="Pfam" id="PF08245">
    <property type="entry name" value="Mur_ligase_M"/>
    <property type="match status" value="1"/>
</dbReference>
<sequence length="438" mass="50450">MYYFVGIKGSGMASLAEILHDLGYEVAGSDIDQYIFIEDELKKRHIPIYSWNKDNIKDGMHVITGNDFDRSNPEVAAAQDNPNVICQNYCEFLGDFFNNFISIGIAGTHGKTTTTGMCYHLFKDYDKTNVLIGDGTGYAVKDAKYFISEVDEFRNHFKHYYNDYALINNVEWDHVDYYKTFDSYKQAFEDYGNRAKKKIVIWGDDPYLPHMNWTKPVIKFGLKDGNDIQARNVINNEKGLAFDVYAHGELFGHFVLPFYGIHTLYDTLAVITLGYLEGMDAKFIQEHLATFQGVKRRYTVKTYGDCVFVDDYAHHPTAIKYVIDETRIRYPGKKIVAVYQPDRFSRALRFAKRFAQVMDTADYPYFVDFPANAHKEPGIDIDVTEITQYIPRAKVVKENAEDAAKLAQYDNAVFLFMSPKDIYKLEDLVIEAKKKADK</sequence>
<dbReference type="InterPro" id="IPR036615">
    <property type="entry name" value="Mur_ligase_C_dom_sf"/>
</dbReference>
<dbReference type="Pfam" id="PF01225">
    <property type="entry name" value="Mur_ligase"/>
    <property type="match status" value="1"/>
</dbReference>
<dbReference type="PANTHER" id="PTHR43445:SF3">
    <property type="entry name" value="UDP-N-ACETYLMURAMATE--L-ALANINE LIGASE"/>
    <property type="match status" value="1"/>
</dbReference>
<evidence type="ECO:0000259" key="10">
    <source>
        <dbReference type="Pfam" id="PF02875"/>
    </source>
</evidence>
<dbReference type="GO" id="GO:0009252">
    <property type="term" value="P:peptidoglycan biosynthetic process"/>
    <property type="evidence" value="ECO:0007669"/>
    <property type="project" value="UniProtKB-KW"/>
</dbReference>
<dbReference type="InterPro" id="IPR013221">
    <property type="entry name" value="Mur_ligase_cen"/>
</dbReference>
<dbReference type="GO" id="GO:0005524">
    <property type="term" value="F:ATP binding"/>
    <property type="evidence" value="ECO:0007669"/>
    <property type="project" value="UniProtKB-KW"/>
</dbReference>
<dbReference type="Gene3D" id="3.90.190.20">
    <property type="entry name" value="Mur ligase, C-terminal domain"/>
    <property type="match status" value="1"/>
</dbReference>
<dbReference type="RefSeq" id="WP_125119774.1">
    <property type="nucleotide sequence ID" value="NZ_AP019309.1"/>
</dbReference>
<dbReference type="InterPro" id="IPR050061">
    <property type="entry name" value="MurCDEF_pg_biosynth"/>
</dbReference>
<keyword evidence="8" id="KW-0961">Cell wall biogenesis/degradation</keyword>
<dbReference type="CDD" id="cd01983">
    <property type="entry name" value="SIMIBI"/>
    <property type="match status" value="1"/>
</dbReference>
<keyword evidence="3" id="KW-0547">Nucleotide-binding</keyword>
<dbReference type="InParanoid" id="A0A3G9JPS6"/>
<dbReference type="GO" id="GO:0051301">
    <property type="term" value="P:cell division"/>
    <property type="evidence" value="ECO:0007669"/>
    <property type="project" value="UniProtKB-KW"/>
</dbReference>
<name>A0A3G9JPS6_9FIRM</name>
<dbReference type="SUPFAM" id="SSF53623">
    <property type="entry name" value="MurD-like peptide ligases, catalytic domain"/>
    <property type="match status" value="1"/>
</dbReference>
<evidence type="ECO:0000256" key="1">
    <source>
        <dbReference type="ARBA" id="ARBA00022598"/>
    </source>
</evidence>
<feature type="domain" description="Mur ligase C-terminal" evidence="10">
    <location>
        <begin position="299"/>
        <end position="408"/>
    </location>
</feature>
<keyword evidence="1 12" id="KW-0436">Ligase</keyword>
<dbReference type="KEGG" id="ebm:SG0102_19370"/>
<keyword evidence="7" id="KW-0131">Cell cycle</keyword>
<dbReference type="GO" id="GO:0008360">
    <property type="term" value="P:regulation of cell shape"/>
    <property type="evidence" value="ECO:0007669"/>
    <property type="project" value="UniProtKB-KW"/>
</dbReference>
<evidence type="ECO:0000256" key="8">
    <source>
        <dbReference type="ARBA" id="ARBA00023316"/>
    </source>
</evidence>
<dbReference type="Pfam" id="PF02875">
    <property type="entry name" value="Mur_ligase_C"/>
    <property type="match status" value="1"/>
</dbReference>
<dbReference type="EMBL" id="AP019309">
    <property type="protein sequence ID" value="BBH27003.1"/>
    <property type="molecule type" value="Genomic_DNA"/>
</dbReference>
<reference evidence="12 13" key="1">
    <citation type="submission" date="2018-11" db="EMBL/GenBank/DDBJ databases">
        <title>Novel Erysipelotrichaceae bacterium isolated from small intestine of a swine.</title>
        <authorList>
            <person name="Kim J.S."/>
            <person name="Choe H."/>
            <person name="Lee Y.R."/>
            <person name="Kim K.M."/>
            <person name="Park D.S."/>
        </authorList>
    </citation>
    <scope>NUCLEOTIDE SEQUENCE [LARGE SCALE GENOMIC DNA]</scope>
    <source>
        <strain evidence="12 13">SG0102</strain>
    </source>
</reference>
<proteinExistence type="predicted"/>
<dbReference type="Proteomes" id="UP000268059">
    <property type="component" value="Chromosome"/>
</dbReference>
<accession>A0A3G9JPS6</accession>
<evidence type="ECO:0000256" key="4">
    <source>
        <dbReference type="ARBA" id="ARBA00022840"/>
    </source>
</evidence>
<dbReference type="Gene3D" id="3.40.50.720">
    <property type="entry name" value="NAD(P)-binding Rossmann-like Domain"/>
    <property type="match status" value="1"/>
</dbReference>
<evidence type="ECO:0000256" key="6">
    <source>
        <dbReference type="ARBA" id="ARBA00022984"/>
    </source>
</evidence>
<gene>
    <name evidence="12" type="primary">murC</name>
    <name evidence="12" type="ORF">SG0102_19370</name>
</gene>
<evidence type="ECO:0000256" key="2">
    <source>
        <dbReference type="ARBA" id="ARBA00022618"/>
    </source>
</evidence>
<dbReference type="GO" id="GO:0071555">
    <property type="term" value="P:cell wall organization"/>
    <property type="evidence" value="ECO:0007669"/>
    <property type="project" value="UniProtKB-KW"/>
</dbReference>
<organism evidence="12 13">
    <name type="scientific">Intestinibaculum porci</name>
    <dbReference type="NCBI Taxonomy" id="2487118"/>
    <lineage>
        <taxon>Bacteria</taxon>
        <taxon>Bacillati</taxon>
        <taxon>Bacillota</taxon>
        <taxon>Erysipelotrichia</taxon>
        <taxon>Erysipelotrichales</taxon>
        <taxon>Erysipelotrichaceae</taxon>
        <taxon>Intestinibaculum</taxon>
    </lineage>
</organism>
<dbReference type="InterPro" id="IPR036565">
    <property type="entry name" value="Mur-like_cat_sf"/>
</dbReference>
<dbReference type="PANTHER" id="PTHR43445">
    <property type="entry name" value="UDP-N-ACETYLMURAMATE--L-ALANINE LIGASE-RELATED"/>
    <property type="match status" value="1"/>
</dbReference>